<dbReference type="PRINTS" id="PR00080">
    <property type="entry name" value="SDRFAMILY"/>
</dbReference>
<dbReference type="EMBL" id="CP013661">
    <property type="protein sequence ID" value="ALS78737.1"/>
    <property type="molecule type" value="Genomic_DNA"/>
</dbReference>
<dbReference type="PRINTS" id="PR00081">
    <property type="entry name" value="GDHRDH"/>
</dbReference>
<dbReference type="InterPro" id="IPR036291">
    <property type="entry name" value="NAD(P)-bd_dom_sf"/>
</dbReference>
<dbReference type="PANTHER" id="PTHR42760:SF133">
    <property type="entry name" value="3-OXOACYL-[ACYL-CARRIER-PROTEIN] REDUCTASE"/>
    <property type="match status" value="1"/>
</dbReference>
<reference evidence="3" key="1">
    <citation type="submission" date="2016-01" db="EMBL/GenBank/DDBJ databases">
        <title>Complete genome of Planococcus kocurri type strain.</title>
        <authorList>
            <person name="See-Too W.S."/>
        </authorList>
    </citation>
    <scope>NUCLEOTIDE SEQUENCE [LARGE SCALE GENOMIC DNA]</scope>
    <source>
        <strain evidence="3">ATCC 43650</strain>
    </source>
</reference>
<accession>A0ABM5WWK7</accession>
<dbReference type="PROSITE" id="PS00061">
    <property type="entry name" value="ADH_SHORT"/>
    <property type="match status" value="1"/>
</dbReference>
<dbReference type="InterPro" id="IPR002347">
    <property type="entry name" value="SDR_fam"/>
</dbReference>
<dbReference type="NCBIfam" id="NF005559">
    <property type="entry name" value="PRK07231.1"/>
    <property type="match status" value="1"/>
</dbReference>
<proteinExistence type="inferred from homology"/>
<evidence type="ECO:0000256" key="2">
    <source>
        <dbReference type="ARBA" id="ARBA00023002"/>
    </source>
</evidence>
<gene>
    <name evidence="3" type="ORF">AUO94_08750</name>
</gene>
<evidence type="ECO:0000313" key="3">
    <source>
        <dbReference type="EMBL" id="ALS78737.1"/>
    </source>
</evidence>
<name>A0ABM5WWK7_9BACL</name>
<dbReference type="SUPFAM" id="SSF51735">
    <property type="entry name" value="NAD(P)-binding Rossmann-fold domains"/>
    <property type="match status" value="1"/>
</dbReference>
<protein>
    <submittedName>
        <fullName evidence="3">Oxidoreductase</fullName>
    </submittedName>
</protein>
<evidence type="ECO:0000256" key="1">
    <source>
        <dbReference type="ARBA" id="ARBA00006484"/>
    </source>
</evidence>
<dbReference type="Gene3D" id="3.40.50.720">
    <property type="entry name" value="NAD(P)-binding Rossmann-like Domain"/>
    <property type="match status" value="1"/>
</dbReference>
<dbReference type="Pfam" id="PF13561">
    <property type="entry name" value="adh_short_C2"/>
    <property type="match status" value="1"/>
</dbReference>
<evidence type="ECO:0000313" key="4">
    <source>
        <dbReference type="Proteomes" id="UP000065533"/>
    </source>
</evidence>
<dbReference type="PANTHER" id="PTHR42760">
    <property type="entry name" value="SHORT-CHAIN DEHYDROGENASES/REDUCTASES FAMILY MEMBER"/>
    <property type="match status" value="1"/>
</dbReference>
<dbReference type="InterPro" id="IPR020904">
    <property type="entry name" value="Sc_DH/Rdtase_CS"/>
</dbReference>
<sequence length="257" mass="27645">MTDRLKGKIAVITGAAGDLGAAAAEIFLKEGAKVVLIDRDQQKLTESREYLSQFGELFSIIADVTSEKEVADYVDEVVKRWGRIDVFLNNAGILGRVAPLVEQSVKDFDLIMNINVKGVFLGLKKVLPIMIEQKSGSIINTSSVSGLMGSGGNSLYAASKHAVVGLTKTAALEAGHQSVRVNSIHPAPLDSTMMRKNEEGINSDNPSEVRERISSRIPLGRYGSTSEVAKLLLFLASDDSEFITGSQYRIDGGMGAR</sequence>
<comment type="similarity">
    <text evidence="1">Belongs to the short-chain dehydrogenases/reductases (SDR) family.</text>
</comment>
<dbReference type="CDD" id="cd05233">
    <property type="entry name" value="SDR_c"/>
    <property type="match status" value="1"/>
</dbReference>
<keyword evidence="2" id="KW-0560">Oxidoreductase</keyword>
<organism evidence="3 4">
    <name type="scientific">Planococcus kocurii</name>
    <dbReference type="NCBI Taxonomy" id="1374"/>
    <lineage>
        <taxon>Bacteria</taxon>
        <taxon>Bacillati</taxon>
        <taxon>Bacillota</taxon>
        <taxon>Bacilli</taxon>
        <taxon>Bacillales</taxon>
        <taxon>Caryophanaceae</taxon>
        <taxon>Planococcus</taxon>
    </lineage>
</organism>
<keyword evidence="4" id="KW-1185">Reference proteome</keyword>
<dbReference type="RefSeq" id="WP_058385396.1">
    <property type="nucleotide sequence ID" value="NZ_CP013661.2"/>
</dbReference>
<dbReference type="Proteomes" id="UP000065533">
    <property type="component" value="Chromosome"/>
</dbReference>